<gene>
    <name evidence="10" type="ORF">HMPREF1476_00499</name>
</gene>
<dbReference type="AlphaFoldDB" id="S3C3N6"/>
<feature type="chain" id="PRO_5004506989" description="Tetrahaem cytochrome domain-containing protein" evidence="8">
    <location>
        <begin position="24"/>
        <end position="112"/>
    </location>
</feature>
<dbReference type="Gene3D" id="1.10.1130.10">
    <property type="entry name" value="Flavocytochrome C3, Chain A"/>
    <property type="match status" value="1"/>
</dbReference>
<sequence>MKKTLIALAFALAALPFAGDAAAKGFADYHTETLKLPCTTCHATKDEMPTTDTCIKCHPKDKLVASTKNVKPTNPHTSPHYNADLDCINCHVGHEPSENYCAQCHNFDFKVP</sequence>
<evidence type="ECO:0000256" key="3">
    <source>
        <dbReference type="ARBA" id="ARBA00022448"/>
    </source>
</evidence>
<dbReference type="RefSeq" id="WP_016473878.1">
    <property type="nucleotide sequence ID" value="NZ_KE150480.1"/>
</dbReference>
<keyword evidence="11" id="KW-1185">Reference proteome</keyword>
<dbReference type="InterPro" id="IPR012286">
    <property type="entry name" value="Tetrahaem_cytochrome"/>
</dbReference>
<dbReference type="PATRIC" id="fig|1203554.3.peg.483"/>
<feature type="domain" description="Tetrahaem cytochrome" evidence="9">
    <location>
        <begin position="34"/>
        <end position="106"/>
    </location>
</feature>
<evidence type="ECO:0000256" key="4">
    <source>
        <dbReference type="ARBA" id="ARBA00022617"/>
    </source>
</evidence>
<keyword evidence="8" id="KW-0732">Signal</keyword>
<dbReference type="GO" id="GO:0030313">
    <property type="term" value="C:cell envelope"/>
    <property type="evidence" value="ECO:0007669"/>
    <property type="project" value="UniProtKB-SubCell"/>
</dbReference>
<evidence type="ECO:0000256" key="5">
    <source>
        <dbReference type="ARBA" id="ARBA00022723"/>
    </source>
</evidence>
<dbReference type="STRING" id="1203554.HMPREF1476_00499"/>
<keyword evidence="7" id="KW-0408">Iron</keyword>
<keyword evidence="6" id="KW-0249">Electron transport</keyword>
<evidence type="ECO:0000256" key="6">
    <source>
        <dbReference type="ARBA" id="ARBA00022982"/>
    </source>
</evidence>
<protein>
    <recommendedName>
        <fullName evidence="9">Tetrahaem cytochrome domain-containing protein</fullName>
    </recommendedName>
</protein>
<evidence type="ECO:0000256" key="7">
    <source>
        <dbReference type="ARBA" id="ARBA00023004"/>
    </source>
</evidence>
<reference evidence="10 11" key="1">
    <citation type="submission" date="2013-04" db="EMBL/GenBank/DDBJ databases">
        <title>The Genome Sequence of Sutterella wadsworthensis HGA0223.</title>
        <authorList>
            <consortium name="The Broad Institute Genomics Platform"/>
            <person name="Earl A."/>
            <person name="Ward D."/>
            <person name="Feldgarden M."/>
            <person name="Gevers D."/>
            <person name="Schmidt T.M."/>
            <person name="Dover J."/>
            <person name="Dai D."/>
            <person name="Walker B."/>
            <person name="Young S."/>
            <person name="Zeng Q."/>
            <person name="Gargeya S."/>
            <person name="Fitzgerald M."/>
            <person name="Haas B."/>
            <person name="Abouelleil A."/>
            <person name="Allen A.W."/>
            <person name="Alvarado L."/>
            <person name="Arachchi H.M."/>
            <person name="Berlin A.M."/>
            <person name="Chapman S.B."/>
            <person name="Gainer-Dewar J."/>
            <person name="Goldberg J."/>
            <person name="Griggs A."/>
            <person name="Gujja S."/>
            <person name="Hansen M."/>
            <person name="Howarth C."/>
            <person name="Imamovic A."/>
            <person name="Ireland A."/>
            <person name="Larimer J."/>
            <person name="McCowan C."/>
            <person name="Murphy C."/>
            <person name="Pearson M."/>
            <person name="Poon T.W."/>
            <person name="Priest M."/>
            <person name="Roberts A."/>
            <person name="Saif S."/>
            <person name="Shea T."/>
            <person name="Sisk P."/>
            <person name="Sykes S."/>
            <person name="Wortman J."/>
            <person name="Nusbaum C."/>
            <person name="Birren B."/>
        </authorList>
    </citation>
    <scope>NUCLEOTIDE SEQUENCE [LARGE SCALE GENOMIC DNA]</scope>
    <source>
        <strain evidence="10 11">HGA0223</strain>
    </source>
</reference>
<dbReference type="EMBL" id="ATCF01000008">
    <property type="protein sequence ID" value="EPE00863.1"/>
    <property type="molecule type" value="Genomic_DNA"/>
</dbReference>
<keyword evidence="3" id="KW-0813">Transport</keyword>
<dbReference type="Proteomes" id="UP000014400">
    <property type="component" value="Unassembled WGS sequence"/>
</dbReference>
<keyword evidence="4" id="KW-0349">Heme</keyword>
<comment type="subcellular location">
    <subcellularLocation>
        <location evidence="2">Cell envelope</location>
    </subcellularLocation>
</comment>
<dbReference type="Pfam" id="PF14537">
    <property type="entry name" value="Cytochrom_c3_2"/>
    <property type="match status" value="1"/>
</dbReference>
<evidence type="ECO:0000256" key="1">
    <source>
        <dbReference type="ARBA" id="ARBA00001926"/>
    </source>
</evidence>
<accession>S3C3N6</accession>
<comment type="caution">
    <text evidence="10">The sequence shown here is derived from an EMBL/GenBank/DDBJ whole genome shotgun (WGS) entry which is preliminary data.</text>
</comment>
<comment type="cofactor">
    <cofactor evidence="1">
        <name>heme c</name>
        <dbReference type="ChEBI" id="CHEBI:61717"/>
    </cofactor>
</comment>
<keyword evidence="5" id="KW-0479">Metal-binding</keyword>
<evidence type="ECO:0000256" key="8">
    <source>
        <dbReference type="SAM" id="SignalP"/>
    </source>
</evidence>
<evidence type="ECO:0000313" key="11">
    <source>
        <dbReference type="Proteomes" id="UP000014400"/>
    </source>
</evidence>
<feature type="signal peptide" evidence="8">
    <location>
        <begin position="1"/>
        <end position="23"/>
    </location>
</feature>
<organism evidence="10 11">
    <name type="scientific">Sutterella wadsworthensis HGA0223</name>
    <dbReference type="NCBI Taxonomy" id="1203554"/>
    <lineage>
        <taxon>Bacteria</taxon>
        <taxon>Pseudomonadati</taxon>
        <taxon>Pseudomonadota</taxon>
        <taxon>Betaproteobacteria</taxon>
        <taxon>Burkholderiales</taxon>
        <taxon>Sutterellaceae</taxon>
        <taxon>Sutterella</taxon>
    </lineage>
</organism>
<proteinExistence type="predicted"/>
<dbReference type="HOGENOM" id="CLU_136713_1_1_4"/>
<dbReference type="InterPro" id="IPR036280">
    <property type="entry name" value="Multihaem_cyt_sf"/>
</dbReference>
<evidence type="ECO:0000313" key="10">
    <source>
        <dbReference type="EMBL" id="EPE00863.1"/>
    </source>
</evidence>
<dbReference type="eggNOG" id="COG1053">
    <property type="taxonomic scope" value="Bacteria"/>
</dbReference>
<evidence type="ECO:0000259" key="9">
    <source>
        <dbReference type="Pfam" id="PF14537"/>
    </source>
</evidence>
<evidence type="ECO:0000256" key="2">
    <source>
        <dbReference type="ARBA" id="ARBA00004196"/>
    </source>
</evidence>
<name>S3C3N6_9BURK</name>
<dbReference type="GO" id="GO:0046872">
    <property type="term" value="F:metal ion binding"/>
    <property type="evidence" value="ECO:0007669"/>
    <property type="project" value="UniProtKB-KW"/>
</dbReference>
<dbReference type="SUPFAM" id="SSF48695">
    <property type="entry name" value="Multiheme cytochromes"/>
    <property type="match status" value="1"/>
</dbReference>